<gene>
    <name evidence="2" type="ORF">J7I43_09890</name>
</gene>
<accession>A0ABS3YCY4</accession>
<dbReference type="RefSeq" id="WP_209145509.1">
    <property type="nucleotide sequence ID" value="NZ_JAGHKP010000002.1"/>
</dbReference>
<evidence type="ECO:0000313" key="2">
    <source>
        <dbReference type="EMBL" id="MBO9152521.1"/>
    </source>
</evidence>
<protein>
    <submittedName>
        <fullName evidence="2">Outer membrane beta-barrel protein</fullName>
    </submittedName>
</protein>
<dbReference type="EMBL" id="JAGHKP010000002">
    <property type="protein sequence ID" value="MBO9152521.1"/>
    <property type="molecule type" value="Genomic_DNA"/>
</dbReference>
<dbReference type="InterPro" id="IPR011250">
    <property type="entry name" value="OMP/PagP_B-barrel"/>
</dbReference>
<dbReference type="Proteomes" id="UP000679126">
    <property type="component" value="Unassembled WGS sequence"/>
</dbReference>
<organism evidence="2 3">
    <name type="scientific">Chitinophaga chungangae</name>
    <dbReference type="NCBI Taxonomy" id="2821488"/>
    <lineage>
        <taxon>Bacteria</taxon>
        <taxon>Pseudomonadati</taxon>
        <taxon>Bacteroidota</taxon>
        <taxon>Chitinophagia</taxon>
        <taxon>Chitinophagales</taxon>
        <taxon>Chitinophagaceae</taxon>
        <taxon>Chitinophaga</taxon>
    </lineage>
</organism>
<dbReference type="Pfam" id="PF13568">
    <property type="entry name" value="OMP_b-brl_2"/>
    <property type="match status" value="1"/>
</dbReference>
<evidence type="ECO:0000259" key="1">
    <source>
        <dbReference type="Pfam" id="PF13568"/>
    </source>
</evidence>
<dbReference type="SUPFAM" id="SSF56925">
    <property type="entry name" value="OMPA-like"/>
    <property type="match status" value="1"/>
</dbReference>
<keyword evidence="3" id="KW-1185">Reference proteome</keyword>
<reference evidence="3" key="1">
    <citation type="submission" date="2021-03" db="EMBL/GenBank/DDBJ databases">
        <title>Assistant Professor.</title>
        <authorList>
            <person name="Huq M.A."/>
        </authorList>
    </citation>
    <scope>NUCLEOTIDE SEQUENCE [LARGE SCALE GENOMIC DNA]</scope>
    <source>
        <strain evidence="3">MAH-28</strain>
    </source>
</reference>
<dbReference type="InterPro" id="IPR025665">
    <property type="entry name" value="Beta-barrel_OMP_2"/>
</dbReference>
<comment type="caution">
    <text evidence="2">The sequence shown here is derived from an EMBL/GenBank/DDBJ whole genome shotgun (WGS) entry which is preliminary data.</text>
</comment>
<evidence type="ECO:0000313" key="3">
    <source>
        <dbReference type="Proteomes" id="UP000679126"/>
    </source>
</evidence>
<proteinExistence type="predicted"/>
<feature type="domain" description="Outer membrane protein beta-barrel" evidence="1">
    <location>
        <begin position="66"/>
        <end position="205"/>
    </location>
</feature>
<name>A0ABS3YCY4_9BACT</name>
<sequence>MNFIRYTMLIAGLAATTGLKAQQNDTLETSTEVKKKVSYHFHIYAPPKPRQGYVTAGGNGPLLSFAKVTNNGEHVRNVPRFTMFFNVGTNYNYDFSKNFGLFTGLNIKNIGLITKPNDSVKLKQRVYTLGVPLGFKVGNLRDGFFFFAGGEYDLAFNYKEKYFLHGDKKSKFNEWFSDRTDLLMPSVFAGFRFPPGFGVKAQYYLNDFFNKDYAETVNGVKTTPYKDIKANMIFVTLSYNFGGSFKCKTHDYKETKTKYRKGTKVIIEKRTEIEDK</sequence>